<name>A0A317F509_9SPHI</name>
<keyword evidence="1" id="KW-0472">Membrane</keyword>
<keyword evidence="3" id="KW-1185">Reference proteome</keyword>
<feature type="transmembrane region" description="Helical" evidence="1">
    <location>
        <begin position="46"/>
        <end position="66"/>
    </location>
</feature>
<dbReference type="RefSeq" id="WP_109928749.1">
    <property type="nucleotide sequence ID" value="NZ_QGNY01000002.1"/>
</dbReference>
<evidence type="ECO:0000256" key="1">
    <source>
        <dbReference type="SAM" id="Phobius"/>
    </source>
</evidence>
<keyword evidence="1" id="KW-0812">Transmembrane</keyword>
<organism evidence="2 3">
    <name type="scientific">Pedobacter paludis</name>
    <dbReference type="NCBI Taxonomy" id="2203212"/>
    <lineage>
        <taxon>Bacteria</taxon>
        <taxon>Pseudomonadati</taxon>
        <taxon>Bacteroidota</taxon>
        <taxon>Sphingobacteriia</taxon>
        <taxon>Sphingobacteriales</taxon>
        <taxon>Sphingobacteriaceae</taxon>
        <taxon>Pedobacter</taxon>
    </lineage>
</organism>
<keyword evidence="1" id="KW-1133">Transmembrane helix</keyword>
<gene>
    <name evidence="2" type="ORF">DF947_05740</name>
</gene>
<protein>
    <submittedName>
        <fullName evidence="2">Uncharacterized protein</fullName>
    </submittedName>
</protein>
<reference evidence="3" key="1">
    <citation type="submission" date="2018-05" db="EMBL/GenBank/DDBJ databases">
        <title>Pedobacter paludis sp. nov., isolated from wetland soil.</title>
        <authorList>
            <person name="Zhang Y."/>
        </authorList>
    </citation>
    <scope>NUCLEOTIDE SEQUENCE [LARGE SCALE GENOMIC DNA]</scope>
    <source>
        <strain evidence="3">R-8</strain>
    </source>
</reference>
<feature type="transmembrane region" description="Helical" evidence="1">
    <location>
        <begin position="15"/>
        <end position="34"/>
    </location>
</feature>
<evidence type="ECO:0000313" key="2">
    <source>
        <dbReference type="EMBL" id="PWS32576.1"/>
    </source>
</evidence>
<dbReference type="EMBL" id="QGNY01000002">
    <property type="protein sequence ID" value="PWS32576.1"/>
    <property type="molecule type" value="Genomic_DNA"/>
</dbReference>
<dbReference type="AlphaFoldDB" id="A0A317F509"/>
<evidence type="ECO:0000313" key="3">
    <source>
        <dbReference type="Proteomes" id="UP000245391"/>
    </source>
</evidence>
<proteinExistence type="predicted"/>
<comment type="caution">
    <text evidence="2">The sequence shown here is derived from an EMBL/GenBank/DDBJ whole genome shotgun (WGS) entry which is preliminary data.</text>
</comment>
<dbReference type="Proteomes" id="UP000245391">
    <property type="component" value="Unassembled WGS sequence"/>
</dbReference>
<accession>A0A317F509</accession>
<sequence>MEENSVEIQKKRNSGLTVVLIVVNVFLALLYANVTDNSEDQTYINYVWLAGSLTFLLGGFAFTYMAKITGGENGYLPSR</sequence>